<dbReference type="Gene3D" id="3.90.1570.30">
    <property type="match status" value="1"/>
</dbReference>
<organism evidence="2 3">
    <name type="scientific">Bradymonas sediminis</name>
    <dbReference type="NCBI Taxonomy" id="1548548"/>
    <lineage>
        <taxon>Bacteria</taxon>
        <taxon>Deltaproteobacteria</taxon>
        <taxon>Bradymonadales</taxon>
        <taxon>Bradymonadaceae</taxon>
        <taxon>Bradymonas</taxon>
    </lineage>
</organism>
<accession>A0A2Z4FHU3</accession>
<dbReference type="RefSeq" id="WP_111332422.1">
    <property type="nucleotide sequence ID" value="NZ_CP030032.1"/>
</dbReference>
<gene>
    <name evidence="2" type="ORF">DN745_04110</name>
</gene>
<dbReference type="GO" id="GO:0009035">
    <property type="term" value="F:type I site-specific deoxyribonuclease activity"/>
    <property type="evidence" value="ECO:0007669"/>
    <property type="project" value="UniProtKB-EC"/>
</dbReference>
<keyword evidence="3" id="KW-1185">Reference proteome</keyword>
<dbReference type="AlphaFoldDB" id="A0A2Z4FHU3"/>
<evidence type="ECO:0000313" key="3">
    <source>
        <dbReference type="Proteomes" id="UP000249799"/>
    </source>
</evidence>
<dbReference type="EMBL" id="CP030032">
    <property type="protein sequence ID" value="AWV88562.1"/>
    <property type="molecule type" value="Genomic_DNA"/>
</dbReference>
<dbReference type="KEGG" id="bsed:DN745_04110"/>
<protein>
    <recommendedName>
        <fullName evidence="1">DUF4145 domain-containing protein</fullName>
    </recommendedName>
</protein>
<dbReference type="Proteomes" id="UP000249799">
    <property type="component" value="Chromosome"/>
</dbReference>
<reference evidence="2 3" key="1">
    <citation type="submission" date="2018-06" db="EMBL/GenBank/DDBJ databases">
        <title>Lujinxingia sediminis gen. nov. sp. nov., a new facultative anaerobic member of the class Deltaproteobacteria, and proposal of Lujinxingaceae fam. nov.</title>
        <authorList>
            <person name="Guo L.-Y."/>
            <person name="Li C.-M."/>
            <person name="Wang S."/>
            <person name="Du Z.-J."/>
        </authorList>
    </citation>
    <scope>NUCLEOTIDE SEQUENCE [LARGE SCALE GENOMIC DNA]</scope>
    <source>
        <strain evidence="2 3">FA350</strain>
    </source>
</reference>
<dbReference type="OrthoDB" id="9804086at2"/>
<evidence type="ECO:0000259" key="1">
    <source>
        <dbReference type="Pfam" id="PF13643"/>
    </source>
</evidence>
<dbReference type="GO" id="GO:0005524">
    <property type="term" value="F:ATP binding"/>
    <property type="evidence" value="ECO:0007669"/>
    <property type="project" value="UniProtKB-KW"/>
</dbReference>
<dbReference type="GO" id="GO:0003677">
    <property type="term" value="F:DNA binding"/>
    <property type="evidence" value="ECO:0007669"/>
    <property type="project" value="UniProtKB-KW"/>
</dbReference>
<dbReference type="InterPro" id="IPR025285">
    <property type="entry name" value="DUF4145"/>
</dbReference>
<proteinExistence type="predicted"/>
<dbReference type="GO" id="GO:0009307">
    <property type="term" value="P:DNA restriction-modification system"/>
    <property type="evidence" value="ECO:0007669"/>
    <property type="project" value="UniProtKB-KW"/>
</dbReference>
<sequence>MSQTSHKSNFAFLAEHDERLAKIGYEAEQLASISPTACMMQIRMLAELLAKETAAYVGIYLDEGVSFYQMLVRLERESAFQDDIKDLFHEVRMNANDVVHGEVFLDNAKGVATNYLRLTRKIAIWFHRSFGRDGKFTAGPFVEPPDLSAQRQQVLSENRNLQAAIDDAQKAVIDANERALREKHRRAEAEDLLDQLREERNVFQALAEEYEARLVGLQSQTEAASGEQRVERESRMRQASENFELDEQETRAIIDAQLRQRGWRADTDELRWASGARPEEGKQLAIAEVPTAAGPADYVLFDGLTPVAIVEAKRWDQPIQGGIEQAKRCSRAWDLADYAPPSPSPWAIDGLEYEIPFVFASNGREYLHQFKAHRGIWFQDLRRDTNRARPLARWITPDGLRLRLDGDVD</sequence>
<evidence type="ECO:0000313" key="2">
    <source>
        <dbReference type="EMBL" id="AWV88562.1"/>
    </source>
</evidence>
<name>A0A2Z4FHU3_9DELT</name>
<feature type="domain" description="DUF4145" evidence="1">
    <location>
        <begin position="26"/>
        <end position="101"/>
    </location>
</feature>
<dbReference type="Pfam" id="PF13643">
    <property type="entry name" value="DUF4145"/>
    <property type="match status" value="1"/>
</dbReference>